<feature type="compositionally biased region" description="Basic and acidic residues" evidence="1">
    <location>
        <begin position="111"/>
        <end position="123"/>
    </location>
</feature>
<dbReference type="EMBL" id="CAVMBE010000031">
    <property type="protein sequence ID" value="CAK4026448.1"/>
    <property type="molecule type" value="Genomic_DNA"/>
</dbReference>
<reference evidence="2" key="1">
    <citation type="submission" date="2023-11" db="EMBL/GenBank/DDBJ databases">
        <authorList>
            <person name="Alioto T."/>
            <person name="Alioto T."/>
            <person name="Gomez Garrido J."/>
        </authorList>
    </citation>
    <scope>NUCLEOTIDE SEQUENCE</scope>
</reference>
<sequence length="138" mass="16230">MPEYEPYLIPDILSKCDNVFKELIAAKIYDEAKVDPGTVNIIRLICSHLRDDDVLRIMRLEQWKMEHGTGQDYWRQRAVSWSRREALYVLACLRWEFQQCWTMKLLNREHEERTRTTTEEHSAQGDAGASDSGDLDDP</sequence>
<evidence type="ECO:0000313" key="2">
    <source>
        <dbReference type="EMBL" id="CAK4026448.1"/>
    </source>
</evidence>
<evidence type="ECO:0000256" key="1">
    <source>
        <dbReference type="SAM" id="MobiDB-lite"/>
    </source>
</evidence>
<feature type="region of interest" description="Disordered" evidence="1">
    <location>
        <begin position="111"/>
        <end position="138"/>
    </location>
</feature>
<keyword evidence="3" id="KW-1185">Reference proteome</keyword>
<comment type="caution">
    <text evidence="2">The sequence shown here is derived from an EMBL/GenBank/DDBJ whole genome shotgun (WGS) entry which is preliminary data.</text>
</comment>
<organism evidence="2 3">
    <name type="scientific">Lecanosticta acicola</name>
    <dbReference type="NCBI Taxonomy" id="111012"/>
    <lineage>
        <taxon>Eukaryota</taxon>
        <taxon>Fungi</taxon>
        <taxon>Dikarya</taxon>
        <taxon>Ascomycota</taxon>
        <taxon>Pezizomycotina</taxon>
        <taxon>Dothideomycetes</taxon>
        <taxon>Dothideomycetidae</taxon>
        <taxon>Mycosphaerellales</taxon>
        <taxon>Mycosphaerellaceae</taxon>
        <taxon>Lecanosticta</taxon>
    </lineage>
</organism>
<accession>A0AAI8YZW7</accession>
<protein>
    <submittedName>
        <fullName evidence="2">Uncharacterized protein</fullName>
    </submittedName>
</protein>
<proteinExistence type="predicted"/>
<dbReference type="Proteomes" id="UP001296104">
    <property type="component" value="Unassembled WGS sequence"/>
</dbReference>
<gene>
    <name evidence="2" type="ORF">LECACI_7A005019</name>
</gene>
<evidence type="ECO:0000313" key="3">
    <source>
        <dbReference type="Proteomes" id="UP001296104"/>
    </source>
</evidence>
<dbReference type="AlphaFoldDB" id="A0AAI8YZW7"/>
<name>A0AAI8YZW7_9PEZI</name>